<name>A0ABQ6ZFV0_9GAMM</name>
<dbReference type="Pfam" id="PF08379">
    <property type="entry name" value="Bact_transglu_N"/>
    <property type="match status" value="1"/>
</dbReference>
<gene>
    <name evidence="2" type="ORF">CSC78_12410</name>
</gene>
<dbReference type="PANTHER" id="PTHR33490">
    <property type="entry name" value="BLR5614 PROTEIN-RELATED"/>
    <property type="match status" value="1"/>
</dbReference>
<dbReference type="InterPro" id="IPR002931">
    <property type="entry name" value="Transglutaminase-like"/>
</dbReference>
<proteinExistence type="predicted"/>
<dbReference type="PANTHER" id="PTHR33490:SF12">
    <property type="entry name" value="BLL5557 PROTEIN"/>
    <property type="match status" value="1"/>
</dbReference>
<keyword evidence="3" id="KW-1185">Reference proteome</keyword>
<dbReference type="GO" id="GO:0008233">
    <property type="term" value="F:peptidase activity"/>
    <property type="evidence" value="ECO:0007669"/>
    <property type="project" value="UniProtKB-KW"/>
</dbReference>
<dbReference type="Gene3D" id="3.10.620.30">
    <property type="match status" value="1"/>
</dbReference>
<dbReference type="Proteomes" id="UP000781710">
    <property type="component" value="Unassembled WGS sequence"/>
</dbReference>
<dbReference type="InterPro" id="IPR013589">
    <property type="entry name" value="Bac_transglu_N"/>
</dbReference>
<protein>
    <submittedName>
        <fullName evidence="2">Cysteine protease</fullName>
    </submittedName>
</protein>
<dbReference type="Gene3D" id="2.60.40.2250">
    <property type="match status" value="1"/>
</dbReference>
<dbReference type="GO" id="GO:0006508">
    <property type="term" value="P:proteolysis"/>
    <property type="evidence" value="ECO:0007669"/>
    <property type="project" value="UniProtKB-KW"/>
</dbReference>
<evidence type="ECO:0000313" key="2">
    <source>
        <dbReference type="EMBL" id="KAF1724467.1"/>
    </source>
</evidence>
<feature type="domain" description="Transglutaminase-like" evidence="1">
    <location>
        <begin position="159"/>
        <end position="219"/>
    </location>
</feature>
<dbReference type="Pfam" id="PF01841">
    <property type="entry name" value="Transglut_core"/>
    <property type="match status" value="1"/>
</dbReference>
<sequence length="272" mass="30316">MRLQAGCELVVESIEDCAVVAMLRPRSGEAQWLISEAYSFEPHVRPTEFVDVFGNLCQRFVVRRGRMKIRAELEVETERDIAIAPWVAPASAAFLPDYALQYLLPSRYCPSDRAFQQAQAIVEAAGSRSGQVGAIVEWIRTHIAYRYGVSDPSTDALGTMEAGAGVCRDYAHIGIMLCRSLRIPARMVVGYLYELEPMDLHAWFEAYLDGRWYTFDPTQAAPRGGRIVVAYGRDAADVAFLTNYGWLQTVDMQVWVGERTNDVSPSFSGDAG</sequence>
<dbReference type="InterPro" id="IPR038765">
    <property type="entry name" value="Papain-like_cys_pep_sf"/>
</dbReference>
<accession>A0ABQ6ZFV0</accession>
<keyword evidence="2" id="KW-0645">Protease</keyword>
<dbReference type="SUPFAM" id="SSF54001">
    <property type="entry name" value="Cysteine proteinases"/>
    <property type="match status" value="1"/>
</dbReference>
<evidence type="ECO:0000313" key="3">
    <source>
        <dbReference type="Proteomes" id="UP000781710"/>
    </source>
</evidence>
<organism evidence="2 3">
    <name type="scientific">Pseudoxanthomonas japonensis</name>
    <dbReference type="NCBI Taxonomy" id="69284"/>
    <lineage>
        <taxon>Bacteria</taxon>
        <taxon>Pseudomonadati</taxon>
        <taxon>Pseudomonadota</taxon>
        <taxon>Gammaproteobacteria</taxon>
        <taxon>Lysobacterales</taxon>
        <taxon>Lysobacteraceae</taxon>
        <taxon>Pseudoxanthomonas</taxon>
    </lineage>
</organism>
<evidence type="ECO:0000259" key="1">
    <source>
        <dbReference type="SMART" id="SM00460"/>
    </source>
</evidence>
<dbReference type="RefSeq" id="WP_162338159.1">
    <property type="nucleotide sequence ID" value="NZ_CP171632.1"/>
</dbReference>
<keyword evidence="2" id="KW-0378">Hydrolase</keyword>
<reference evidence="2 3" key="1">
    <citation type="submission" date="2017-10" db="EMBL/GenBank/DDBJ databases">
        <title>Whole genome sequencing of members of genus Pseudoxanthomonas.</title>
        <authorList>
            <person name="Kumar S."/>
            <person name="Bansal K."/>
            <person name="Kaur A."/>
            <person name="Patil P."/>
            <person name="Sharma S."/>
            <person name="Patil P.B."/>
        </authorList>
    </citation>
    <scope>NUCLEOTIDE SEQUENCE [LARGE SCALE GENOMIC DNA]</scope>
    <source>
        <strain evidence="2 3">DSM 17109</strain>
    </source>
</reference>
<dbReference type="SMART" id="SM00460">
    <property type="entry name" value="TGc"/>
    <property type="match status" value="1"/>
</dbReference>
<dbReference type="EMBL" id="PDWW01000017">
    <property type="protein sequence ID" value="KAF1724467.1"/>
    <property type="molecule type" value="Genomic_DNA"/>
</dbReference>
<comment type="caution">
    <text evidence="2">The sequence shown here is derived from an EMBL/GenBank/DDBJ whole genome shotgun (WGS) entry which is preliminary data.</text>
</comment>